<evidence type="ECO:0000313" key="2">
    <source>
        <dbReference type="Proteomes" id="UP001164539"/>
    </source>
</evidence>
<dbReference type="EMBL" id="CM051403">
    <property type="protein sequence ID" value="KAJ4708251.1"/>
    <property type="molecule type" value="Genomic_DNA"/>
</dbReference>
<accession>A0ACC1XAF1</accession>
<evidence type="ECO:0000313" key="1">
    <source>
        <dbReference type="EMBL" id="KAJ4708251.1"/>
    </source>
</evidence>
<proteinExistence type="predicted"/>
<gene>
    <name evidence="1" type="ORF">OWV82_018227</name>
</gene>
<protein>
    <submittedName>
        <fullName evidence="1">Tetratricopeptide repeat protein</fullName>
    </submittedName>
</protein>
<keyword evidence="2" id="KW-1185">Reference proteome</keyword>
<comment type="caution">
    <text evidence="1">The sequence shown here is derived from an EMBL/GenBank/DDBJ whole genome shotgun (WGS) entry which is preliminary data.</text>
</comment>
<dbReference type="Proteomes" id="UP001164539">
    <property type="component" value="Chromosome 10"/>
</dbReference>
<reference evidence="1 2" key="1">
    <citation type="journal article" date="2023" name="Science">
        <title>Complex scaffold remodeling in plant triterpene biosynthesis.</title>
        <authorList>
            <person name="De La Pena R."/>
            <person name="Hodgson H."/>
            <person name="Liu J.C."/>
            <person name="Stephenson M.J."/>
            <person name="Martin A.C."/>
            <person name="Owen C."/>
            <person name="Harkess A."/>
            <person name="Leebens-Mack J."/>
            <person name="Jimenez L.E."/>
            <person name="Osbourn A."/>
            <person name="Sattely E.S."/>
        </authorList>
    </citation>
    <scope>NUCLEOTIDE SEQUENCE [LARGE SCALE GENOMIC DNA]</scope>
    <source>
        <strain evidence="2">cv. JPN11</strain>
        <tissue evidence="1">Leaf</tissue>
    </source>
</reference>
<organism evidence="1 2">
    <name type="scientific">Melia azedarach</name>
    <name type="common">Chinaberry tree</name>
    <dbReference type="NCBI Taxonomy" id="155640"/>
    <lineage>
        <taxon>Eukaryota</taxon>
        <taxon>Viridiplantae</taxon>
        <taxon>Streptophyta</taxon>
        <taxon>Embryophyta</taxon>
        <taxon>Tracheophyta</taxon>
        <taxon>Spermatophyta</taxon>
        <taxon>Magnoliopsida</taxon>
        <taxon>eudicotyledons</taxon>
        <taxon>Gunneridae</taxon>
        <taxon>Pentapetalae</taxon>
        <taxon>rosids</taxon>
        <taxon>malvids</taxon>
        <taxon>Sapindales</taxon>
        <taxon>Meliaceae</taxon>
        <taxon>Melia</taxon>
    </lineage>
</organism>
<name>A0ACC1XAF1_MELAZ</name>
<sequence>MLLRSSSTPILNSWIPHSKEPSASPDVEIAHPIPRTKSITFTAASSSPSDSLKSMTRACSETDLPSLPLPKKKQTNKILSGLALEEKEDEVQTASFDGGLFSDSGLANQGCEIGVLVGGGIFGGGGNMCGGGGGSDGGDGDGRWGSWDSNNHGNDSTDVYYQKMIEAHPGNALLLSNYARFLKEVRGNFGKAEEYCARAILANPADGNVLSMYGDLIWQNHKDASRAETYFDQAVKATPDDCYVLASHARFLWDADEEDDEGEETAKTSQANYFHGTPPLPPYVAAAY</sequence>